<dbReference type="Proteomes" id="UP000322499">
    <property type="component" value="Unassembled WGS sequence"/>
</dbReference>
<evidence type="ECO:0000313" key="3">
    <source>
        <dbReference type="Proteomes" id="UP000322499"/>
    </source>
</evidence>
<feature type="compositionally biased region" description="Basic and acidic residues" evidence="1">
    <location>
        <begin position="62"/>
        <end position="72"/>
    </location>
</feature>
<dbReference type="AlphaFoldDB" id="A0A5S5CMC9"/>
<feature type="region of interest" description="Disordered" evidence="1">
    <location>
        <begin position="1"/>
        <end position="170"/>
    </location>
</feature>
<feature type="compositionally biased region" description="Low complexity" evidence="1">
    <location>
        <begin position="122"/>
        <end position="144"/>
    </location>
</feature>
<proteinExistence type="predicted"/>
<feature type="compositionally biased region" description="Polar residues" evidence="1">
    <location>
        <begin position="73"/>
        <end position="83"/>
    </location>
</feature>
<accession>A0A5S5CMC9</accession>
<evidence type="ECO:0000313" key="2">
    <source>
        <dbReference type="EMBL" id="TYP82872.1"/>
    </source>
</evidence>
<dbReference type="EMBL" id="VNHW01000017">
    <property type="protein sequence ID" value="TYP82872.1"/>
    <property type="molecule type" value="Genomic_DNA"/>
</dbReference>
<feature type="compositionally biased region" description="Polar residues" evidence="1">
    <location>
        <begin position="151"/>
        <end position="167"/>
    </location>
</feature>
<reference evidence="2 3" key="1">
    <citation type="submission" date="2019-07" db="EMBL/GenBank/DDBJ databases">
        <title>Genomic Encyclopedia of Archaeal and Bacterial Type Strains, Phase II (KMG-II): from individual species to whole genera.</title>
        <authorList>
            <person name="Goeker M."/>
        </authorList>
    </citation>
    <scope>NUCLEOTIDE SEQUENCE [LARGE SCALE GENOMIC DNA]</scope>
    <source>
        <strain evidence="2 3">DSM 46842</strain>
    </source>
</reference>
<keyword evidence="3" id="KW-1185">Reference proteome</keyword>
<organism evidence="2 3">
    <name type="scientific">Blastococcus xanthinilyticus</name>
    <dbReference type="NCBI Taxonomy" id="1564164"/>
    <lineage>
        <taxon>Bacteria</taxon>
        <taxon>Bacillati</taxon>
        <taxon>Actinomycetota</taxon>
        <taxon>Actinomycetes</taxon>
        <taxon>Geodermatophilales</taxon>
        <taxon>Geodermatophilaceae</taxon>
        <taxon>Blastococcus</taxon>
    </lineage>
</organism>
<protein>
    <submittedName>
        <fullName evidence="2">Uncharacterized protein</fullName>
    </submittedName>
</protein>
<gene>
    <name evidence="2" type="ORF">BD833_1174</name>
</gene>
<feature type="compositionally biased region" description="Basic residues" evidence="1">
    <location>
        <begin position="107"/>
        <end position="121"/>
    </location>
</feature>
<feature type="compositionally biased region" description="Polar residues" evidence="1">
    <location>
        <begin position="13"/>
        <end position="23"/>
    </location>
</feature>
<sequence length="197" mass="20725">MRPNSWAAHTDPSGAQNTPTPSRSHPGFSTFARWPSDRIQPTWATPAGTGPEAVKMFSPSPRKPDSASRESTSRTSWCSSTPRSAMAALQSRATPASSSFQATGSRSRARRSSLTRSKISRAIRSSGAAASPAAGGDWGAGAVPDADEGDATTQPLVERTAATSAPSSGAVRRAMPLRYPLRAGGPLYRTARWGRRT</sequence>
<feature type="compositionally biased region" description="Polar residues" evidence="1">
    <location>
        <begin position="91"/>
        <end position="104"/>
    </location>
</feature>
<comment type="caution">
    <text evidence="2">The sequence shown here is derived from an EMBL/GenBank/DDBJ whole genome shotgun (WGS) entry which is preliminary data.</text>
</comment>
<name>A0A5S5CMC9_9ACTN</name>
<evidence type="ECO:0000256" key="1">
    <source>
        <dbReference type="SAM" id="MobiDB-lite"/>
    </source>
</evidence>